<feature type="signal peptide" evidence="2">
    <location>
        <begin position="1"/>
        <end position="21"/>
    </location>
</feature>
<evidence type="ECO:0000313" key="3">
    <source>
        <dbReference type="EMBL" id="MDI1434611.1"/>
    </source>
</evidence>
<keyword evidence="4" id="KW-1185">Reference proteome</keyword>
<organism evidence="3 4">
    <name type="scientific">Polyangium sorediatum</name>
    <dbReference type="NCBI Taxonomy" id="889274"/>
    <lineage>
        <taxon>Bacteria</taxon>
        <taxon>Pseudomonadati</taxon>
        <taxon>Myxococcota</taxon>
        <taxon>Polyangia</taxon>
        <taxon>Polyangiales</taxon>
        <taxon>Polyangiaceae</taxon>
        <taxon>Polyangium</taxon>
    </lineage>
</organism>
<comment type="caution">
    <text evidence="3">The sequence shown here is derived from an EMBL/GenBank/DDBJ whole genome shotgun (WGS) entry which is preliminary data.</text>
</comment>
<dbReference type="PROSITE" id="PS51257">
    <property type="entry name" value="PROKAR_LIPOPROTEIN"/>
    <property type="match status" value="1"/>
</dbReference>
<reference evidence="3 4" key="1">
    <citation type="submission" date="2023-04" db="EMBL/GenBank/DDBJ databases">
        <title>The genome sequence of Polyangium sorediatum DSM14670.</title>
        <authorList>
            <person name="Zhang X."/>
        </authorList>
    </citation>
    <scope>NUCLEOTIDE SEQUENCE [LARGE SCALE GENOMIC DNA]</scope>
    <source>
        <strain evidence="3 4">DSM 14670</strain>
    </source>
</reference>
<protein>
    <submittedName>
        <fullName evidence="3">Uncharacterized protein</fullName>
    </submittedName>
</protein>
<dbReference type="Proteomes" id="UP001160301">
    <property type="component" value="Unassembled WGS sequence"/>
</dbReference>
<proteinExistence type="predicted"/>
<feature type="region of interest" description="Disordered" evidence="1">
    <location>
        <begin position="22"/>
        <end position="74"/>
    </location>
</feature>
<evidence type="ECO:0000313" key="4">
    <source>
        <dbReference type="Proteomes" id="UP001160301"/>
    </source>
</evidence>
<gene>
    <name evidence="3" type="ORF">QHF89_34240</name>
</gene>
<sequence length="476" mass="46945">MHSRVLGIHLAILIAMSTACEVTEDPPRDSTGTTGVSTGGTGGMGGTGGASASSGAGGASASSSSTGGAGGTGTGGAGGTGGVGGAGGTGGVGGVGGAGGTGGMGTTTSSSSGGLMCNGNQMLCGDACADLATDTNHCGACGHSCLGAACNAGQCAATALYTGHQAVLVRVDEQRVFFSSHIDILSMPLTGGATTKVNKEEGVLAFGARNMEIAGNNVFWTTPDSPNFGYISKVSKSGFGQVHIVEPAVSHGQPHKLALGNLDPSGNATAVYWCANGNGQLPKTAIVKTTWNASGTGTSTKLADASALYLRGITLHQTDVYVLSAQPSQIVRVPQAGGAATVFTPGTWSGIDLLSDAENLYVLDVGPGLNGKYADGKVWKIPFADGVPVALVTGVANPSAFAIDGEHIYYTSAWNESGQLADGAVFAVPIAGGPAVTIADKQPAPRGIAVDGTHVYWANYGVGPNQVDGGVLKAPK</sequence>
<keyword evidence="2" id="KW-0732">Signal</keyword>
<dbReference type="RefSeq" id="WP_284721277.1">
    <property type="nucleotide sequence ID" value="NZ_JARZHI010000044.1"/>
</dbReference>
<name>A0ABT6P257_9BACT</name>
<accession>A0ABT6P257</accession>
<dbReference type="SUPFAM" id="SSF63825">
    <property type="entry name" value="YWTD domain"/>
    <property type="match status" value="1"/>
</dbReference>
<feature type="compositionally biased region" description="Low complexity" evidence="1">
    <location>
        <begin position="50"/>
        <end position="66"/>
    </location>
</feature>
<evidence type="ECO:0000256" key="2">
    <source>
        <dbReference type="SAM" id="SignalP"/>
    </source>
</evidence>
<feature type="compositionally biased region" description="Gly residues" evidence="1">
    <location>
        <begin position="37"/>
        <end position="49"/>
    </location>
</feature>
<evidence type="ECO:0000256" key="1">
    <source>
        <dbReference type="SAM" id="MobiDB-lite"/>
    </source>
</evidence>
<feature type="chain" id="PRO_5045407965" evidence="2">
    <location>
        <begin position="22"/>
        <end position="476"/>
    </location>
</feature>
<dbReference type="EMBL" id="JARZHI010000044">
    <property type="protein sequence ID" value="MDI1434611.1"/>
    <property type="molecule type" value="Genomic_DNA"/>
</dbReference>